<evidence type="ECO:0000313" key="2">
    <source>
        <dbReference type="EMBL" id="KXX78308.1"/>
    </source>
</evidence>
<dbReference type="InterPro" id="IPR054464">
    <property type="entry name" value="ULD_fung"/>
</dbReference>
<keyword evidence="3" id="KW-1185">Reference proteome</keyword>
<dbReference type="PANTHER" id="PTHR38886:SF1">
    <property type="entry name" value="NACHT-NTPASE AND P-LOOP NTPASES N-TERMINAL DOMAIN-CONTAINING PROTEIN"/>
    <property type="match status" value="1"/>
</dbReference>
<evidence type="ECO:0000259" key="1">
    <source>
        <dbReference type="Pfam" id="PF22893"/>
    </source>
</evidence>
<comment type="caution">
    <text evidence="2">The sequence shown here is derived from an EMBL/GenBank/DDBJ whole genome shotgun (WGS) entry which is preliminary data.</text>
</comment>
<dbReference type="OrthoDB" id="3045089at2759"/>
<reference evidence="2 3" key="1">
    <citation type="journal article" date="2016" name="Genome Announc.">
        <title>Genome Sequence of Madurella mycetomatis mm55, Isolated from a Human Mycetoma Case in Sudan.</title>
        <authorList>
            <person name="Smit S."/>
            <person name="Derks M.F."/>
            <person name="Bervoets S."/>
            <person name="Fahal A."/>
            <person name="van Leeuwen W."/>
            <person name="van Belkum A."/>
            <person name="van de Sande W.W."/>
        </authorList>
    </citation>
    <scope>NUCLEOTIDE SEQUENCE [LARGE SCALE GENOMIC DNA]</scope>
    <source>
        <strain evidence="3">mm55</strain>
    </source>
</reference>
<feature type="domain" description="Ubiquitin-like" evidence="1">
    <location>
        <begin position="245"/>
        <end position="327"/>
    </location>
</feature>
<dbReference type="AlphaFoldDB" id="A0A175W3L5"/>
<organism evidence="2 3">
    <name type="scientific">Madurella mycetomatis</name>
    <dbReference type="NCBI Taxonomy" id="100816"/>
    <lineage>
        <taxon>Eukaryota</taxon>
        <taxon>Fungi</taxon>
        <taxon>Dikarya</taxon>
        <taxon>Ascomycota</taxon>
        <taxon>Pezizomycotina</taxon>
        <taxon>Sordariomycetes</taxon>
        <taxon>Sordariomycetidae</taxon>
        <taxon>Sordariales</taxon>
        <taxon>Sordariales incertae sedis</taxon>
        <taxon>Madurella</taxon>
    </lineage>
</organism>
<protein>
    <recommendedName>
        <fullName evidence="1">Ubiquitin-like domain-containing protein</fullName>
    </recommendedName>
</protein>
<accession>A0A175W3L5</accession>
<dbReference type="Proteomes" id="UP000078237">
    <property type="component" value="Unassembled WGS sequence"/>
</dbReference>
<proteinExistence type="predicted"/>
<dbReference type="VEuPathDB" id="FungiDB:MMYC01_206239"/>
<dbReference type="PANTHER" id="PTHR38886">
    <property type="entry name" value="SESA DOMAIN-CONTAINING PROTEIN"/>
    <property type="match status" value="1"/>
</dbReference>
<dbReference type="EMBL" id="LCTW02000125">
    <property type="protein sequence ID" value="KXX78308.1"/>
    <property type="molecule type" value="Genomic_DNA"/>
</dbReference>
<evidence type="ECO:0000313" key="3">
    <source>
        <dbReference type="Proteomes" id="UP000078237"/>
    </source>
</evidence>
<name>A0A175W3L5_9PEZI</name>
<dbReference type="Pfam" id="PF22893">
    <property type="entry name" value="ULD_2"/>
    <property type="match status" value="1"/>
</dbReference>
<sequence>MAISFGSVGDIIAVCLLAKDVVEAFDDSRGSAVEYRDIVRELGSLERCLLQVDLLCRSQGQNDEILSICDVARATVQDCRAALQELSTRVKKYDRYMVGSNRPIPDALMKIRFHISEKEWIEKSRAKISSHRENLSMLLATANLKLQDINGNKMDGMKIAARSSHRDMAELLGNINQQLGNNTSELSDQKTAISKIAESICWIRQMCAYTKTALGTLMSLSFQMHNGVMALQTRLPSSLERTLVDDPFILEDALGRKAPVHLQFIDSWDSLHAVLKIRFRSLQGADKVARKEYVLQDCRTGRDITPSRPWAGTFLPGQRVNMSMVFKHVEQQSQSSTTDDFSSTCPGCKACNPHPTGVDVEW</sequence>
<gene>
    <name evidence="2" type="ORF">MMYC01_206239</name>
</gene>